<organism evidence="2 4">
    <name type="scientific">Butyricimonas paravirosa</name>
    <dbReference type="NCBI Taxonomy" id="1472417"/>
    <lineage>
        <taxon>Bacteria</taxon>
        <taxon>Pseudomonadati</taxon>
        <taxon>Bacteroidota</taxon>
        <taxon>Bacteroidia</taxon>
        <taxon>Bacteroidales</taxon>
        <taxon>Odoribacteraceae</taxon>
        <taxon>Butyricimonas</taxon>
    </lineage>
</organism>
<dbReference type="Proteomes" id="UP000576368">
    <property type="component" value="Unassembled WGS sequence"/>
</dbReference>
<gene>
    <name evidence="3" type="ORF">F1644_15750</name>
    <name evidence="2" type="ORF">GGR15_003523</name>
</gene>
<dbReference type="Proteomes" id="UP001302374">
    <property type="component" value="Chromosome"/>
</dbReference>
<evidence type="ECO:0000313" key="3">
    <source>
        <dbReference type="EMBL" id="WOF13623.1"/>
    </source>
</evidence>
<dbReference type="InterPro" id="IPR050194">
    <property type="entry name" value="Glycosyltransferase_grp1"/>
</dbReference>
<dbReference type="RefSeq" id="WP_168044513.1">
    <property type="nucleotide sequence ID" value="NZ_BMPA01000012.1"/>
</dbReference>
<reference evidence="2 4" key="2">
    <citation type="submission" date="2020-03" db="EMBL/GenBank/DDBJ databases">
        <title>Genomic Encyclopedia of Type Strains, Phase IV (KMG-IV): sequencing the most valuable type-strain genomes for metagenomic binning, comparative biology and taxonomic classification.</title>
        <authorList>
            <person name="Goeker M."/>
        </authorList>
    </citation>
    <scope>NUCLEOTIDE SEQUENCE [LARGE SCALE GENOMIC DNA]</scope>
    <source>
        <strain evidence="2 4">DSM 105722</strain>
    </source>
</reference>
<dbReference type="GeneID" id="86892779"/>
<dbReference type="Gene3D" id="3.40.50.2000">
    <property type="entry name" value="Glycogen Phosphorylase B"/>
    <property type="match status" value="2"/>
</dbReference>
<dbReference type="SUPFAM" id="SSF53756">
    <property type="entry name" value="UDP-Glycosyltransferase/glycogen phosphorylase"/>
    <property type="match status" value="1"/>
</dbReference>
<keyword evidence="5" id="KW-1185">Reference proteome</keyword>
<dbReference type="AlphaFoldDB" id="A0A7X5YEX6"/>
<accession>A0A7X5YEX6</accession>
<dbReference type="GO" id="GO:0016757">
    <property type="term" value="F:glycosyltransferase activity"/>
    <property type="evidence" value="ECO:0007669"/>
    <property type="project" value="InterPro"/>
</dbReference>
<evidence type="ECO:0000313" key="2">
    <source>
        <dbReference type="EMBL" id="NJC19885.1"/>
    </source>
</evidence>
<name>A0A7X5YEX6_9BACT</name>
<feature type="domain" description="Glycosyl transferase family 1" evidence="1">
    <location>
        <begin position="208"/>
        <end position="380"/>
    </location>
</feature>
<reference evidence="3 5" key="1">
    <citation type="submission" date="2019-09" db="EMBL/GenBank/DDBJ databases">
        <title>Butyricimonas paravirosa DSM 105722 (=214-4 = JCM 18677 = CCUG 65563).</title>
        <authorList>
            <person name="Le Roy T."/>
            <person name="Cani P.D."/>
        </authorList>
    </citation>
    <scope>NUCLEOTIDE SEQUENCE [LARGE SCALE GENOMIC DNA]</scope>
    <source>
        <strain evidence="3 5">DSM 105722</strain>
    </source>
</reference>
<dbReference type="EMBL" id="JAATLI010000013">
    <property type="protein sequence ID" value="NJC19885.1"/>
    <property type="molecule type" value="Genomic_DNA"/>
</dbReference>
<evidence type="ECO:0000313" key="5">
    <source>
        <dbReference type="Proteomes" id="UP001302374"/>
    </source>
</evidence>
<keyword evidence="2" id="KW-0808">Transferase</keyword>
<dbReference type="InterPro" id="IPR001296">
    <property type="entry name" value="Glyco_trans_1"/>
</dbReference>
<proteinExistence type="predicted"/>
<dbReference type="PANTHER" id="PTHR45947:SF3">
    <property type="entry name" value="SULFOQUINOVOSYL TRANSFERASE SQD2"/>
    <property type="match status" value="1"/>
</dbReference>
<dbReference type="Pfam" id="PF00534">
    <property type="entry name" value="Glycos_transf_1"/>
    <property type="match status" value="1"/>
</dbReference>
<evidence type="ECO:0000259" key="1">
    <source>
        <dbReference type="Pfam" id="PF00534"/>
    </source>
</evidence>
<sequence>MNVLFLTLGWITDINARGIYTDLLREFIHHGHRCYIVTPKERSTGEPTSVTDFPGGKILGVKTLNIQKTNIVEKGIGMLLLERQYLYAIRKYFANVYFDLILYSTPPITFNQVIESEKKRCGARTYLLLKDIFPQNAVDLGMFSRKGLFYRFFRKKEQKLYQISDYIGCMSPANVQFVLRYNPGVDPRKVEVCPNCVKLEEMEKEVDREQVLGELGIPSEKTIFVYGGNLGKPQGVDFLMEVLEVNERRSNSYFVVIGSGTEYPRLKRWFLDNDLQNSKLLSALPKEQYDNLVRVCDIGLIFLDRRFTIPNYPSRLLSYLESRVPVLLATDRNTDIGMIAVENGYGCWVESGDLEGFFSLVKKLVWNVNLREEMGQRGYQFLKENYTVEKGYEIIMNHFK</sequence>
<dbReference type="EMBL" id="CP043839">
    <property type="protein sequence ID" value="WOF13623.1"/>
    <property type="molecule type" value="Genomic_DNA"/>
</dbReference>
<evidence type="ECO:0000313" key="4">
    <source>
        <dbReference type="Proteomes" id="UP000576368"/>
    </source>
</evidence>
<protein>
    <submittedName>
        <fullName evidence="3">Glycosyltransferase family 4 protein</fullName>
    </submittedName>
    <submittedName>
        <fullName evidence="2">Glycosyltransferase involved in cell wall biosynthesis</fullName>
    </submittedName>
</protein>
<dbReference type="PANTHER" id="PTHR45947">
    <property type="entry name" value="SULFOQUINOVOSYL TRANSFERASE SQD2"/>
    <property type="match status" value="1"/>
</dbReference>
<dbReference type="CDD" id="cd03794">
    <property type="entry name" value="GT4_WbuB-like"/>
    <property type="match status" value="1"/>
</dbReference>